<feature type="transmembrane region" description="Helical" evidence="8">
    <location>
        <begin position="92"/>
        <end position="114"/>
    </location>
</feature>
<keyword evidence="11" id="KW-1185">Reference proteome</keyword>
<dbReference type="PROSITE" id="PS51257">
    <property type="entry name" value="PROKAR_LIPOPROTEIN"/>
    <property type="match status" value="1"/>
</dbReference>
<evidence type="ECO:0000313" key="10">
    <source>
        <dbReference type="EMBL" id="NDY97077.1"/>
    </source>
</evidence>
<dbReference type="AlphaFoldDB" id="A0A845V0D2"/>
<evidence type="ECO:0000259" key="9">
    <source>
        <dbReference type="Pfam" id="PF00137"/>
    </source>
</evidence>
<name>A0A845V0D2_9GAMM</name>
<dbReference type="InterPro" id="IPR002379">
    <property type="entry name" value="ATPase_proteolipid_c-like_dom"/>
</dbReference>
<keyword evidence="5 8" id="KW-1133">Transmembrane helix</keyword>
<evidence type="ECO:0000256" key="8">
    <source>
        <dbReference type="RuleBase" id="RU363060"/>
    </source>
</evidence>
<comment type="caution">
    <text evidence="10">The sequence shown here is derived from an EMBL/GenBank/DDBJ whole genome shotgun (WGS) entry which is preliminary data.</text>
</comment>
<dbReference type="Gene3D" id="1.20.120.610">
    <property type="entry name" value="lithium bound rotor ring of v- atpase"/>
    <property type="match status" value="1"/>
</dbReference>
<dbReference type="InterPro" id="IPR000245">
    <property type="entry name" value="ATPase_proteolipid_csu"/>
</dbReference>
<keyword evidence="4 8" id="KW-0812">Transmembrane</keyword>
<protein>
    <submittedName>
        <fullName evidence="10">H+transporting two-sector ATPase C subunit</fullName>
    </submittedName>
</protein>
<organism evidence="10 11">
    <name type="scientific">Wenzhouxiangella limi</name>
    <dbReference type="NCBI Taxonomy" id="2707351"/>
    <lineage>
        <taxon>Bacteria</taxon>
        <taxon>Pseudomonadati</taxon>
        <taxon>Pseudomonadota</taxon>
        <taxon>Gammaproteobacteria</taxon>
        <taxon>Chromatiales</taxon>
        <taxon>Wenzhouxiangellaceae</taxon>
        <taxon>Wenzhouxiangella</taxon>
    </lineage>
</organism>
<evidence type="ECO:0000256" key="7">
    <source>
        <dbReference type="ARBA" id="ARBA00023136"/>
    </source>
</evidence>
<keyword evidence="3 8" id="KW-0813">Transport</keyword>
<comment type="subcellular location">
    <subcellularLocation>
        <location evidence="1">Membrane</location>
        <topology evidence="1">Multi-pass membrane protein</topology>
    </subcellularLocation>
</comment>
<dbReference type="InterPro" id="IPR035921">
    <property type="entry name" value="F/V-ATP_Csub_sf"/>
</dbReference>
<accession>A0A845V0D2</accession>
<dbReference type="GO" id="GO:0033179">
    <property type="term" value="C:proton-transporting V-type ATPase, V0 domain"/>
    <property type="evidence" value="ECO:0007669"/>
    <property type="project" value="InterPro"/>
</dbReference>
<dbReference type="PRINTS" id="PR00122">
    <property type="entry name" value="VACATPASE"/>
</dbReference>
<dbReference type="GO" id="GO:0046961">
    <property type="term" value="F:proton-transporting ATPase activity, rotational mechanism"/>
    <property type="evidence" value="ECO:0007669"/>
    <property type="project" value="InterPro"/>
</dbReference>
<dbReference type="EMBL" id="JAAGSC010000044">
    <property type="protein sequence ID" value="NDY97077.1"/>
    <property type="molecule type" value="Genomic_DNA"/>
</dbReference>
<evidence type="ECO:0000313" key="11">
    <source>
        <dbReference type="Proteomes" id="UP000484885"/>
    </source>
</evidence>
<keyword evidence="6 8" id="KW-0406">Ion transport</keyword>
<dbReference type="Pfam" id="PF00137">
    <property type="entry name" value="ATP-synt_C"/>
    <property type="match status" value="1"/>
</dbReference>
<dbReference type="Proteomes" id="UP000484885">
    <property type="component" value="Unassembled WGS sequence"/>
</dbReference>
<proteinExistence type="inferred from homology"/>
<evidence type="ECO:0000256" key="3">
    <source>
        <dbReference type="ARBA" id="ARBA00022448"/>
    </source>
</evidence>
<evidence type="ECO:0000256" key="1">
    <source>
        <dbReference type="ARBA" id="ARBA00004141"/>
    </source>
</evidence>
<evidence type="ECO:0000256" key="4">
    <source>
        <dbReference type="ARBA" id="ARBA00022692"/>
    </source>
</evidence>
<keyword evidence="7 8" id="KW-0472">Membrane</keyword>
<feature type="domain" description="V-ATPase proteolipid subunit C-like" evidence="9">
    <location>
        <begin position="54"/>
        <end position="113"/>
    </location>
</feature>
<sequence>MKLGTIIVLALGAVIACLALTATYLVFTSSMASAQEGGMLVEVVDPSVMRWGFLSAALAAGLAAAGAGYAVAHVGSAAVGALAEKPDLMGRVLVIVGLAEGVAIYGLIIAILILNQL</sequence>
<dbReference type="CDD" id="cd18120">
    <property type="entry name" value="ATP-synt_Vo_Ao_c"/>
    <property type="match status" value="1"/>
</dbReference>
<reference evidence="10 11" key="1">
    <citation type="submission" date="2020-02" db="EMBL/GenBank/DDBJ databases">
        <authorList>
            <person name="Zhang X.-Y."/>
        </authorList>
    </citation>
    <scope>NUCLEOTIDE SEQUENCE [LARGE SCALE GENOMIC DNA]</scope>
    <source>
        <strain evidence="10 11">C33</strain>
    </source>
</reference>
<evidence type="ECO:0000256" key="2">
    <source>
        <dbReference type="ARBA" id="ARBA00007296"/>
    </source>
</evidence>
<dbReference type="RefSeq" id="WP_164212443.1">
    <property type="nucleotide sequence ID" value="NZ_JAAGSC010000044.1"/>
</dbReference>
<evidence type="ECO:0000256" key="6">
    <source>
        <dbReference type="ARBA" id="ARBA00023065"/>
    </source>
</evidence>
<gene>
    <name evidence="10" type="ORF">G3I74_15210</name>
</gene>
<feature type="transmembrane region" description="Helical" evidence="8">
    <location>
        <begin position="50"/>
        <end position="72"/>
    </location>
</feature>
<comment type="similarity">
    <text evidence="2 8">Belongs to the V-ATPase proteolipid subunit family.</text>
</comment>
<dbReference type="SUPFAM" id="SSF81333">
    <property type="entry name" value="F1F0 ATP synthase subunit C"/>
    <property type="match status" value="1"/>
</dbReference>
<evidence type="ECO:0000256" key="5">
    <source>
        <dbReference type="ARBA" id="ARBA00022989"/>
    </source>
</evidence>
<comment type="caution">
    <text evidence="8">Lacks conserved residue(s) required for the propagation of feature annotation.</text>
</comment>